<dbReference type="CDD" id="cd00267">
    <property type="entry name" value="ABC_ATPase"/>
    <property type="match status" value="1"/>
</dbReference>
<name>A0ABN9V9I4_9DINO</name>
<keyword evidence="2" id="KW-0067">ATP-binding</keyword>
<organism evidence="4 5">
    <name type="scientific">Prorocentrum cordatum</name>
    <dbReference type="NCBI Taxonomy" id="2364126"/>
    <lineage>
        <taxon>Eukaryota</taxon>
        <taxon>Sar</taxon>
        <taxon>Alveolata</taxon>
        <taxon>Dinophyceae</taxon>
        <taxon>Prorocentrales</taxon>
        <taxon>Prorocentraceae</taxon>
        <taxon>Prorocentrum</taxon>
    </lineage>
</organism>
<dbReference type="PANTHER" id="PTHR43158:SF2">
    <property type="entry name" value="SKFA PEPTIDE EXPORT ATP-BINDING PROTEIN SKFE"/>
    <property type="match status" value="1"/>
</dbReference>
<evidence type="ECO:0000256" key="1">
    <source>
        <dbReference type="ARBA" id="ARBA00022741"/>
    </source>
</evidence>
<evidence type="ECO:0000259" key="3">
    <source>
        <dbReference type="Pfam" id="PF13304"/>
    </source>
</evidence>
<dbReference type="Proteomes" id="UP001189429">
    <property type="component" value="Unassembled WGS sequence"/>
</dbReference>
<dbReference type="InterPro" id="IPR027417">
    <property type="entry name" value="P-loop_NTPase"/>
</dbReference>
<dbReference type="PANTHER" id="PTHR43158">
    <property type="entry name" value="SKFA PEPTIDE EXPORT ATP-BINDING PROTEIN SKFE"/>
    <property type="match status" value="1"/>
</dbReference>
<dbReference type="SUPFAM" id="SSF52540">
    <property type="entry name" value="P-loop containing nucleoside triphosphate hydrolases"/>
    <property type="match status" value="1"/>
</dbReference>
<accession>A0ABN9V9I4</accession>
<keyword evidence="1" id="KW-0547">Nucleotide-binding</keyword>
<evidence type="ECO:0000313" key="5">
    <source>
        <dbReference type="Proteomes" id="UP001189429"/>
    </source>
</evidence>
<protein>
    <recommendedName>
        <fullName evidence="3">ATPase AAA-type core domain-containing protein</fullName>
    </recommendedName>
</protein>
<feature type="domain" description="ATPase AAA-type core" evidence="3">
    <location>
        <begin position="17"/>
        <end position="80"/>
    </location>
</feature>
<dbReference type="InterPro" id="IPR003959">
    <property type="entry name" value="ATPase_AAA_core"/>
</dbReference>
<sequence>TARCAHLAEILQVDLDWKINSVSDGQRRRCQLLEILVTPRPVYLMDEITSDLDIFAREGILGFLKAESEQRGCTIFYCTHIFDELEGWPDHLLHLSKGNVVRACPFSEVHEYHQLCSEGCSTPLYSTIRRWIYGEYAESEGAKPWRVVDEKSLADGRIPNLGLAGPFQTSCGSG</sequence>
<evidence type="ECO:0000256" key="2">
    <source>
        <dbReference type="ARBA" id="ARBA00022840"/>
    </source>
</evidence>
<feature type="non-terminal residue" evidence="4">
    <location>
        <position position="1"/>
    </location>
</feature>
<comment type="caution">
    <text evidence="4">The sequence shown here is derived from an EMBL/GenBank/DDBJ whole genome shotgun (WGS) entry which is preliminary data.</text>
</comment>
<keyword evidence="5" id="KW-1185">Reference proteome</keyword>
<dbReference type="Pfam" id="PF13304">
    <property type="entry name" value="AAA_21"/>
    <property type="match status" value="1"/>
</dbReference>
<dbReference type="Gene3D" id="3.40.50.300">
    <property type="entry name" value="P-loop containing nucleotide triphosphate hydrolases"/>
    <property type="match status" value="1"/>
</dbReference>
<dbReference type="EMBL" id="CAUYUJ010016871">
    <property type="protein sequence ID" value="CAK0869642.1"/>
    <property type="molecule type" value="Genomic_DNA"/>
</dbReference>
<gene>
    <name evidence="4" type="ORF">PCOR1329_LOCUS55935</name>
</gene>
<proteinExistence type="predicted"/>
<reference evidence="4" key="1">
    <citation type="submission" date="2023-10" db="EMBL/GenBank/DDBJ databases">
        <authorList>
            <person name="Chen Y."/>
            <person name="Shah S."/>
            <person name="Dougan E. K."/>
            <person name="Thang M."/>
            <person name="Chan C."/>
        </authorList>
    </citation>
    <scope>NUCLEOTIDE SEQUENCE [LARGE SCALE GENOMIC DNA]</scope>
</reference>
<evidence type="ECO:0000313" key="4">
    <source>
        <dbReference type="EMBL" id="CAK0869642.1"/>
    </source>
</evidence>